<organism evidence="2 3">
    <name type="scientific">Falsiroseomonas stagni DSM 19981</name>
    <dbReference type="NCBI Taxonomy" id="1123062"/>
    <lineage>
        <taxon>Bacteria</taxon>
        <taxon>Pseudomonadati</taxon>
        <taxon>Pseudomonadota</taxon>
        <taxon>Alphaproteobacteria</taxon>
        <taxon>Acetobacterales</taxon>
        <taxon>Roseomonadaceae</taxon>
        <taxon>Falsiroseomonas</taxon>
    </lineage>
</organism>
<dbReference type="PANTHER" id="PTHR34203:SF15">
    <property type="entry name" value="SLL1173 PROTEIN"/>
    <property type="match status" value="1"/>
</dbReference>
<dbReference type="InterPro" id="IPR029063">
    <property type="entry name" value="SAM-dependent_MTases_sf"/>
</dbReference>
<dbReference type="PANTHER" id="PTHR34203">
    <property type="entry name" value="METHYLTRANSFERASE, FKBM FAMILY PROTEIN"/>
    <property type="match status" value="1"/>
</dbReference>
<dbReference type="NCBIfam" id="TIGR01444">
    <property type="entry name" value="fkbM_fam"/>
    <property type="match status" value="1"/>
</dbReference>
<dbReference type="InterPro" id="IPR052514">
    <property type="entry name" value="SAM-dependent_MTase"/>
</dbReference>
<reference evidence="2 3" key="1">
    <citation type="submission" date="2016-10" db="EMBL/GenBank/DDBJ databases">
        <authorList>
            <person name="de Groot N.N."/>
        </authorList>
    </citation>
    <scope>NUCLEOTIDE SEQUENCE [LARGE SCALE GENOMIC DNA]</scope>
    <source>
        <strain evidence="2 3">DSM 19981</strain>
    </source>
</reference>
<dbReference type="AlphaFoldDB" id="A0A1I3Z6M5"/>
<evidence type="ECO:0000313" key="3">
    <source>
        <dbReference type="Proteomes" id="UP000199473"/>
    </source>
</evidence>
<keyword evidence="2" id="KW-0808">Transferase</keyword>
<gene>
    <name evidence="2" type="ORF">SAMN02745775_102224</name>
</gene>
<feature type="domain" description="Methyltransferase FkbM" evidence="1">
    <location>
        <begin position="33"/>
        <end position="198"/>
    </location>
</feature>
<dbReference type="InterPro" id="IPR006342">
    <property type="entry name" value="FkbM_mtfrase"/>
</dbReference>
<dbReference type="OrthoDB" id="9814604at2"/>
<dbReference type="Pfam" id="PF05050">
    <property type="entry name" value="Methyltransf_21"/>
    <property type="match status" value="1"/>
</dbReference>
<dbReference type="STRING" id="1123062.SAMN02745775_102224"/>
<keyword evidence="3" id="KW-1185">Reference proteome</keyword>
<accession>A0A1I3Z6M5</accession>
<keyword evidence="2" id="KW-0489">Methyltransferase</keyword>
<evidence type="ECO:0000259" key="1">
    <source>
        <dbReference type="Pfam" id="PF05050"/>
    </source>
</evidence>
<name>A0A1I3Z6M5_9PROT</name>
<dbReference type="Proteomes" id="UP000199473">
    <property type="component" value="Unassembled WGS sequence"/>
</dbReference>
<dbReference type="Gene3D" id="3.40.50.150">
    <property type="entry name" value="Vaccinia Virus protein VP39"/>
    <property type="match status" value="1"/>
</dbReference>
<evidence type="ECO:0000313" key="2">
    <source>
        <dbReference type="EMBL" id="SFK39647.1"/>
    </source>
</evidence>
<dbReference type="SUPFAM" id="SSF53335">
    <property type="entry name" value="S-adenosyl-L-methionine-dependent methyltransferases"/>
    <property type="match status" value="1"/>
</dbReference>
<protein>
    <submittedName>
        <fullName evidence="2">Methyltransferase, FkbM family</fullName>
    </submittedName>
</protein>
<sequence>MPAPHAGGHHGAGDDMDELTFHTRMHAAGTILDVGAHDGLLAIPLSRLPASRLLAFEPLPSAFTRLDAAMRAAHGGSIPPHVALHPRALGAAPGSLTLSVPVLDGVVQEQWASAAKDYAGFASVGVERHRVEVVTIDSLGIPDLTHVKVDAEGFEEEVLRGGAETLRRCRPVLSLEVEERHRPSSTRDVPALLVGLGYAVRFHHAGRFHPIEAFDAATMQVASPDPAVFAASDPYIFTFYAWPVERDAEIIARLA</sequence>
<proteinExistence type="predicted"/>
<dbReference type="EMBL" id="FOSQ01000002">
    <property type="protein sequence ID" value="SFK39647.1"/>
    <property type="molecule type" value="Genomic_DNA"/>
</dbReference>
<dbReference type="GO" id="GO:0032259">
    <property type="term" value="P:methylation"/>
    <property type="evidence" value="ECO:0007669"/>
    <property type="project" value="UniProtKB-KW"/>
</dbReference>
<dbReference type="GO" id="GO:0008168">
    <property type="term" value="F:methyltransferase activity"/>
    <property type="evidence" value="ECO:0007669"/>
    <property type="project" value="UniProtKB-KW"/>
</dbReference>